<feature type="region of interest" description="Disordered" evidence="1">
    <location>
        <begin position="1"/>
        <end position="33"/>
    </location>
</feature>
<keyword evidence="3" id="KW-1185">Reference proteome</keyword>
<name>A0A9D3XVL0_9SAUR</name>
<dbReference type="EMBL" id="JAHDVG010000463">
    <property type="protein sequence ID" value="KAH1186080.1"/>
    <property type="molecule type" value="Genomic_DNA"/>
</dbReference>
<sequence length="125" mass="14034">MRNKRNHLPKPGVMAPDTKQTHDLNYQESRDSTTICTTRERRVFLLQPRTGSEEMGNFFPAVLVTLGKSLNCKAGCWSHTPYLLCLYWCCHPASLLSWLQAVEPTQLRLAVSNLTNPSGNSSKGN</sequence>
<evidence type="ECO:0000313" key="3">
    <source>
        <dbReference type="Proteomes" id="UP000827986"/>
    </source>
</evidence>
<comment type="caution">
    <text evidence="2">The sequence shown here is derived from an EMBL/GenBank/DDBJ whole genome shotgun (WGS) entry which is preliminary data.</text>
</comment>
<reference evidence="2" key="1">
    <citation type="submission" date="2021-09" db="EMBL/GenBank/DDBJ databases">
        <title>The genome of Mauremys mutica provides insights into the evolution of semi-aquatic lifestyle.</title>
        <authorList>
            <person name="Gong S."/>
            <person name="Gao Y."/>
        </authorList>
    </citation>
    <scope>NUCLEOTIDE SEQUENCE</scope>
    <source>
        <strain evidence="2">MM-2020</strain>
        <tissue evidence="2">Muscle</tissue>
    </source>
</reference>
<protein>
    <submittedName>
        <fullName evidence="2">Uncharacterized protein</fullName>
    </submittedName>
</protein>
<dbReference type="Proteomes" id="UP000827986">
    <property type="component" value="Unassembled WGS sequence"/>
</dbReference>
<evidence type="ECO:0000256" key="1">
    <source>
        <dbReference type="SAM" id="MobiDB-lite"/>
    </source>
</evidence>
<proteinExistence type="predicted"/>
<gene>
    <name evidence="2" type="ORF">KIL84_018829</name>
</gene>
<feature type="compositionally biased region" description="Polar residues" evidence="1">
    <location>
        <begin position="23"/>
        <end position="33"/>
    </location>
</feature>
<organism evidence="2 3">
    <name type="scientific">Mauremys mutica</name>
    <name type="common">yellowpond turtle</name>
    <dbReference type="NCBI Taxonomy" id="74926"/>
    <lineage>
        <taxon>Eukaryota</taxon>
        <taxon>Metazoa</taxon>
        <taxon>Chordata</taxon>
        <taxon>Craniata</taxon>
        <taxon>Vertebrata</taxon>
        <taxon>Euteleostomi</taxon>
        <taxon>Archelosauria</taxon>
        <taxon>Testudinata</taxon>
        <taxon>Testudines</taxon>
        <taxon>Cryptodira</taxon>
        <taxon>Durocryptodira</taxon>
        <taxon>Testudinoidea</taxon>
        <taxon>Geoemydidae</taxon>
        <taxon>Geoemydinae</taxon>
        <taxon>Mauremys</taxon>
    </lineage>
</organism>
<dbReference type="AlphaFoldDB" id="A0A9D3XVL0"/>
<evidence type="ECO:0000313" key="2">
    <source>
        <dbReference type="EMBL" id="KAH1186080.1"/>
    </source>
</evidence>
<accession>A0A9D3XVL0</accession>